<dbReference type="InterPro" id="IPR013216">
    <property type="entry name" value="Methyltransf_11"/>
</dbReference>
<keyword evidence="3" id="KW-0808">Transferase</keyword>
<dbReference type="PANTHER" id="PTHR45180">
    <property type="entry name" value="OS01G0307686 PROTEIN"/>
    <property type="match status" value="1"/>
</dbReference>
<dbReference type="InterPro" id="IPR029063">
    <property type="entry name" value="SAM-dependent_MTases_sf"/>
</dbReference>
<dbReference type="GO" id="GO:0032259">
    <property type="term" value="P:methylation"/>
    <property type="evidence" value="ECO:0007669"/>
    <property type="project" value="UniProtKB-KW"/>
</dbReference>
<protein>
    <submittedName>
        <fullName evidence="3">Methyltransferase type 11</fullName>
    </submittedName>
</protein>
<evidence type="ECO:0000256" key="1">
    <source>
        <dbReference type="SAM" id="MobiDB-lite"/>
    </source>
</evidence>
<proteinExistence type="predicted"/>
<dbReference type="Gene3D" id="3.40.50.150">
    <property type="entry name" value="Vaccinia Virus protein VP39"/>
    <property type="match status" value="1"/>
</dbReference>
<sequence>MVPRNGVKSGSRSHITQRERERDGKFVSETVQAYSLGRPTYPRELFQFIASKTPQHDLAWDVGTGTGQAAQSLAGIYKNVIATDASETLLNFTPKLPNIQYKCTPPKLTMEELKHAIVEESRVDVVTVAQAVHWFDLPTFYQQVKWVLKKPHGVMAVVLPIAKDK</sequence>
<name>A0AAN8V9S0_9MAGN</name>
<accession>A0AAN8V9S0</accession>
<keyword evidence="3" id="KW-0489">Methyltransferase</keyword>
<keyword evidence="4" id="KW-1185">Reference proteome</keyword>
<dbReference type="GO" id="GO:0008757">
    <property type="term" value="F:S-adenosylmethionine-dependent methyltransferase activity"/>
    <property type="evidence" value="ECO:0007669"/>
    <property type="project" value="InterPro"/>
</dbReference>
<evidence type="ECO:0000313" key="4">
    <source>
        <dbReference type="Proteomes" id="UP001370490"/>
    </source>
</evidence>
<dbReference type="CDD" id="cd02440">
    <property type="entry name" value="AdoMet_MTases"/>
    <property type="match status" value="1"/>
</dbReference>
<gene>
    <name evidence="3" type="ORF">RJ641_004329</name>
</gene>
<feature type="domain" description="Methyltransferase type 11" evidence="2">
    <location>
        <begin position="61"/>
        <end position="150"/>
    </location>
</feature>
<comment type="caution">
    <text evidence="3">The sequence shown here is derived from an EMBL/GenBank/DDBJ whole genome shotgun (WGS) entry which is preliminary data.</text>
</comment>
<dbReference type="Proteomes" id="UP001370490">
    <property type="component" value="Unassembled WGS sequence"/>
</dbReference>
<evidence type="ECO:0000313" key="3">
    <source>
        <dbReference type="EMBL" id="KAK6930235.1"/>
    </source>
</evidence>
<feature type="region of interest" description="Disordered" evidence="1">
    <location>
        <begin position="1"/>
        <end position="24"/>
    </location>
</feature>
<evidence type="ECO:0000259" key="2">
    <source>
        <dbReference type="Pfam" id="PF08241"/>
    </source>
</evidence>
<dbReference type="SUPFAM" id="SSF53335">
    <property type="entry name" value="S-adenosyl-L-methionine-dependent methyltransferases"/>
    <property type="match status" value="1"/>
</dbReference>
<dbReference type="PANTHER" id="PTHR45180:SF1">
    <property type="entry name" value="OS01G0307686 PROTEIN"/>
    <property type="match status" value="1"/>
</dbReference>
<dbReference type="AlphaFoldDB" id="A0AAN8V9S0"/>
<dbReference type="Pfam" id="PF08241">
    <property type="entry name" value="Methyltransf_11"/>
    <property type="match status" value="1"/>
</dbReference>
<organism evidence="3 4">
    <name type="scientific">Dillenia turbinata</name>
    <dbReference type="NCBI Taxonomy" id="194707"/>
    <lineage>
        <taxon>Eukaryota</taxon>
        <taxon>Viridiplantae</taxon>
        <taxon>Streptophyta</taxon>
        <taxon>Embryophyta</taxon>
        <taxon>Tracheophyta</taxon>
        <taxon>Spermatophyta</taxon>
        <taxon>Magnoliopsida</taxon>
        <taxon>eudicotyledons</taxon>
        <taxon>Gunneridae</taxon>
        <taxon>Pentapetalae</taxon>
        <taxon>Dilleniales</taxon>
        <taxon>Dilleniaceae</taxon>
        <taxon>Dillenia</taxon>
    </lineage>
</organism>
<dbReference type="EMBL" id="JBAMMX010000012">
    <property type="protein sequence ID" value="KAK6930235.1"/>
    <property type="molecule type" value="Genomic_DNA"/>
</dbReference>
<reference evidence="3 4" key="1">
    <citation type="submission" date="2023-12" db="EMBL/GenBank/DDBJ databases">
        <title>A high-quality genome assembly for Dillenia turbinata (Dilleniales).</title>
        <authorList>
            <person name="Chanderbali A."/>
        </authorList>
    </citation>
    <scope>NUCLEOTIDE SEQUENCE [LARGE SCALE GENOMIC DNA]</scope>
    <source>
        <strain evidence="3">LSX21</strain>
        <tissue evidence="3">Leaf</tissue>
    </source>
</reference>